<dbReference type="FunFam" id="2.60.34.10:FF:000014">
    <property type="entry name" value="Chaperone protein DnaK HSP70"/>
    <property type="match status" value="1"/>
</dbReference>
<dbReference type="PROSITE" id="PS01036">
    <property type="entry name" value="HSP70_3"/>
    <property type="match status" value="1"/>
</dbReference>
<gene>
    <name evidence="8 12" type="primary">dnaK</name>
    <name evidence="12" type="ORF">D9V65_00630</name>
</gene>
<dbReference type="EMBL" id="CP033012">
    <property type="protein sequence ID" value="QCI19256.1"/>
    <property type="molecule type" value="Genomic_DNA"/>
</dbReference>
<dbReference type="InterPro" id="IPR018181">
    <property type="entry name" value="Heat_shock_70_CS"/>
</dbReference>
<dbReference type="OrthoDB" id="9766019at2"/>
<dbReference type="Gene3D" id="1.20.1270.10">
    <property type="match status" value="1"/>
</dbReference>
<evidence type="ECO:0000256" key="6">
    <source>
        <dbReference type="ARBA" id="ARBA00023016"/>
    </source>
</evidence>
<dbReference type="NCBIfam" id="NF001413">
    <property type="entry name" value="PRK00290.1"/>
    <property type="match status" value="1"/>
</dbReference>
<dbReference type="Pfam" id="PF00012">
    <property type="entry name" value="HSP70"/>
    <property type="match status" value="1"/>
</dbReference>
<keyword evidence="4 8" id="KW-0547">Nucleotide-binding</keyword>
<dbReference type="Gene3D" id="3.30.420.40">
    <property type="match status" value="2"/>
</dbReference>
<accession>A0A4D6XR76</accession>
<evidence type="ECO:0000256" key="5">
    <source>
        <dbReference type="ARBA" id="ARBA00022840"/>
    </source>
</evidence>
<dbReference type="PROSITE" id="PS00329">
    <property type="entry name" value="HSP70_2"/>
    <property type="match status" value="1"/>
</dbReference>
<dbReference type="FunFam" id="3.30.420.40:FF:000004">
    <property type="entry name" value="Molecular chaperone DnaK"/>
    <property type="match status" value="1"/>
</dbReference>
<dbReference type="GO" id="GO:0051087">
    <property type="term" value="F:protein-folding chaperone binding"/>
    <property type="evidence" value="ECO:0007669"/>
    <property type="project" value="UniProtKB-ARBA"/>
</dbReference>
<organism evidence="12 13">
    <name type="scientific">Buchnera aphidicola</name>
    <name type="common">Anoecia oenotherae</name>
    <dbReference type="NCBI Taxonomy" id="1241833"/>
    <lineage>
        <taxon>Bacteria</taxon>
        <taxon>Pseudomonadati</taxon>
        <taxon>Pseudomonadota</taxon>
        <taxon>Gammaproteobacteria</taxon>
        <taxon>Enterobacterales</taxon>
        <taxon>Erwiniaceae</taxon>
        <taxon>Buchnera</taxon>
    </lineage>
</organism>
<feature type="compositionally biased region" description="Low complexity" evidence="11">
    <location>
        <begin position="613"/>
        <end position="629"/>
    </location>
</feature>
<dbReference type="PANTHER" id="PTHR19375">
    <property type="entry name" value="HEAT SHOCK PROTEIN 70KDA"/>
    <property type="match status" value="1"/>
</dbReference>
<dbReference type="NCBIfam" id="NF003520">
    <property type="entry name" value="PRK05183.1"/>
    <property type="match status" value="1"/>
</dbReference>
<comment type="function">
    <text evidence="8">Acts as a chaperone.</text>
</comment>
<comment type="similarity">
    <text evidence="1 8 9">Belongs to the heat shock protein 70 family.</text>
</comment>
<feature type="compositionally biased region" description="Basic and acidic residues" evidence="11">
    <location>
        <begin position="633"/>
        <end position="642"/>
    </location>
</feature>
<keyword evidence="5 8" id="KW-0067">ATP-binding</keyword>
<dbReference type="Proteomes" id="UP000298677">
    <property type="component" value="Chromosome"/>
</dbReference>
<evidence type="ECO:0000256" key="8">
    <source>
        <dbReference type="HAMAP-Rule" id="MF_00332"/>
    </source>
</evidence>
<keyword evidence="7 8" id="KW-0143">Chaperone</keyword>
<dbReference type="NCBIfam" id="TIGR02350">
    <property type="entry name" value="prok_dnaK"/>
    <property type="match status" value="1"/>
</dbReference>
<evidence type="ECO:0000256" key="11">
    <source>
        <dbReference type="SAM" id="MobiDB-lite"/>
    </source>
</evidence>
<dbReference type="InterPro" id="IPR029048">
    <property type="entry name" value="HSP70_C_sf"/>
</dbReference>
<feature type="coiled-coil region" evidence="10">
    <location>
        <begin position="565"/>
        <end position="597"/>
    </location>
</feature>
<dbReference type="InterPro" id="IPR043129">
    <property type="entry name" value="ATPase_NBD"/>
</dbReference>
<dbReference type="Gene3D" id="3.90.640.10">
    <property type="entry name" value="Actin, Chain A, domain 4"/>
    <property type="match status" value="1"/>
</dbReference>
<dbReference type="Gene3D" id="2.60.34.10">
    <property type="entry name" value="Substrate Binding Domain Of DNAk, Chain A, domain 1"/>
    <property type="match status" value="1"/>
</dbReference>
<evidence type="ECO:0000256" key="4">
    <source>
        <dbReference type="ARBA" id="ARBA00022741"/>
    </source>
</evidence>
<keyword evidence="3 8" id="KW-0597">Phosphoprotein</keyword>
<dbReference type="CDD" id="cd10234">
    <property type="entry name" value="ASKHA_NBD_HSP70_DnaK-like"/>
    <property type="match status" value="1"/>
</dbReference>
<evidence type="ECO:0000256" key="9">
    <source>
        <dbReference type="RuleBase" id="RU003322"/>
    </source>
</evidence>
<evidence type="ECO:0000313" key="13">
    <source>
        <dbReference type="Proteomes" id="UP000298677"/>
    </source>
</evidence>
<keyword evidence="13" id="KW-1185">Reference proteome</keyword>
<dbReference type="InterPro" id="IPR012725">
    <property type="entry name" value="Chaperone_DnaK"/>
</dbReference>
<dbReference type="GO" id="GO:0140662">
    <property type="term" value="F:ATP-dependent protein folding chaperone"/>
    <property type="evidence" value="ECO:0007669"/>
    <property type="project" value="InterPro"/>
</dbReference>
<dbReference type="FunFam" id="1.20.1270.10:FF:000001">
    <property type="entry name" value="Molecular chaperone DnaK"/>
    <property type="match status" value="1"/>
</dbReference>
<dbReference type="AlphaFoldDB" id="A0A4D6XR76"/>
<evidence type="ECO:0000256" key="3">
    <source>
        <dbReference type="ARBA" id="ARBA00022553"/>
    </source>
</evidence>
<dbReference type="SUPFAM" id="SSF100920">
    <property type="entry name" value="Heat shock protein 70kD (HSP70), peptide-binding domain"/>
    <property type="match status" value="1"/>
</dbReference>
<evidence type="ECO:0000256" key="1">
    <source>
        <dbReference type="ARBA" id="ARBA00007381"/>
    </source>
</evidence>
<evidence type="ECO:0000256" key="10">
    <source>
        <dbReference type="SAM" id="Coils"/>
    </source>
</evidence>
<keyword evidence="10" id="KW-0175">Coiled coil</keyword>
<protein>
    <recommendedName>
        <fullName evidence="2 8">Chaperone protein DnaK</fullName>
    </recommendedName>
    <alternativeName>
        <fullName evidence="8">HSP70</fullName>
    </alternativeName>
    <alternativeName>
        <fullName evidence="8">Heat shock 70 kDa protein</fullName>
    </alternativeName>
    <alternativeName>
        <fullName evidence="8">Heat shock protein 70</fullName>
    </alternativeName>
</protein>
<dbReference type="FunFam" id="3.90.640.10:FF:000003">
    <property type="entry name" value="Molecular chaperone DnaK"/>
    <property type="match status" value="1"/>
</dbReference>
<dbReference type="RefSeq" id="WP_158341663.1">
    <property type="nucleotide sequence ID" value="NZ_CP033012.1"/>
</dbReference>
<dbReference type="InterPro" id="IPR013126">
    <property type="entry name" value="Hsp_70_fam"/>
</dbReference>
<dbReference type="HAMAP" id="MF_00332">
    <property type="entry name" value="DnaK"/>
    <property type="match status" value="1"/>
</dbReference>
<dbReference type="InterPro" id="IPR029047">
    <property type="entry name" value="HSP70_peptide-bd_sf"/>
</dbReference>
<dbReference type="PROSITE" id="PS00297">
    <property type="entry name" value="HSP70_1"/>
    <property type="match status" value="1"/>
</dbReference>
<feature type="region of interest" description="Disordered" evidence="11">
    <location>
        <begin position="606"/>
        <end position="642"/>
    </location>
</feature>
<dbReference type="GO" id="GO:0005524">
    <property type="term" value="F:ATP binding"/>
    <property type="evidence" value="ECO:0007669"/>
    <property type="project" value="UniProtKB-UniRule"/>
</dbReference>
<evidence type="ECO:0000313" key="12">
    <source>
        <dbReference type="EMBL" id="QCI19256.1"/>
    </source>
</evidence>
<dbReference type="PRINTS" id="PR00301">
    <property type="entry name" value="HEATSHOCK70"/>
</dbReference>
<dbReference type="GO" id="GO:0051082">
    <property type="term" value="F:unfolded protein binding"/>
    <property type="evidence" value="ECO:0007669"/>
    <property type="project" value="InterPro"/>
</dbReference>
<reference evidence="12 13" key="1">
    <citation type="submission" date="2018-10" db="EMBL/GenBank/DDBJ databases">
        <title>Comparative functional genomics of the obligate endosymbiont Buchnera aphidicola.</title>
        <authorList>
            <person name="Chong R.A."/>
        </authorList>
    </citation>
    <scope>NUCLEOTIDE SEQUENCE [LARGE SCALE GENOMIC DNA]</scope>
    <source>
        <strain evidence="12 13">Aoe</strain>
    </source>
</reference>
<feature type="modified residue" description="Phosphothreonine; by autocatalysis" evidence="8">
    <location>
        <position position="202"/>
    </location>
</feature>
<dbReference type="SUPFAM" id="SSF100934">
    <property type="entry name" value="Heat shock protein 70kD (HSP70), C-terminal subdomain"/>
    <property type="match status" value="1"/>
</dbReference>
<name>A0A4D6XR76_9GAMM</name>
<comment type="induction">
    <text evidence="8">By stress conditions e.g. heat shock.</text>
</comment>
<evidence type="ECO:0000256" key="7">
    <source>
        <dbReference type="ARBA" id="ARBA00023186"/>
    </source>
</evidence>
<keyword evidence="6 8" id="KW-0346">Stress response</keyword>
<dbReference type="SUPFAM" id="SSF53067">
    <property type="entry name" value="Actin-like ATPase domain"/>
    <property type="match status" value="2"/>
</dbReference>
<evidence type="ECO:0000256" key="2">
    <source>
        <dbReference type="ARBA" id="ARBA00014415"/>
    </source>
</evidence>
<proteinExistence type="evidence at transcript level"/>
<sequence length="642" mass="70653">MSKIIGIDLGTTNSCVAIMDGNKARVLENSEGDRTTPSVIAYTKEGEVLVGQPAKRQAITNPKNTLFAIKRLIGRKFRDKEVQRDIEIMPYTISKSSNGDAWLLVSNRGNKKIAPPQISAEVLKKMKKTAEDYTGETIKEAVITVPAYFNDAQRQATKDAGRIAGLEVKRIINEPTAAALAYGLDKGRGNRTIAVYDLGGGTFDISIIEIDEVDKEKTFEVLATNGDTHLGGEDFDSRLINYLVDEFKKEQGINLKNDPLAMQRLKESAEKAKIELSSAQQTEVNLPYITADSNGPKHLNIKVTRSKLESLVEDLIIRSIKPLKLALQDAKLTIKDINDIILVGGQTRMPMVQKQVADFFGKEPRKDVNPDEAVAVGAAVQGGVLSGDVKDVLLLDVTPLSLGIETMGGVMTSLIAKNTTVPTKHSQVFSTAEDNQSAVTIHVLQGERKRAQDNKSLGQFNLDGIQPAPRGIPQIEVTFDIDADGILHVSAKDKNSGKEQKITIKASSGLNEDEINKMVRDAEINSESDQKFEELVQIRNQGDQVVHSTEKQLLEHGNKLKKDDKISIENSIKDLKKALKEENKDNINNKIQELIKISSVLVELSKKDNQDQSVKSNNDSKNKNSNVVDAEFEEVKEPKNKS</sequence>